<dbReference type="InterPro" id="IPR011333">
    <property type="entry name" value="SKP1/BTB/POZ_sf"/>
</dbReference>
<dbReference type="Proteomes" id="UP001358417">
    <property type="component" value="Unassembled WGS sequence"/>
</dbReference>
<sequence length="255" mass="29385">MASSSGLSAKLNAAKAKVSPSSLPITLATFAIITLVVGAEKHVFTAHKEILMRKSPFFEKCLSSGMKESMTNMIHLPTDESAEFSLILSWIYGDTDLKFTEANSQKYIETFPKAWLLAQRLCMPDCQDWLIDCMMVWLQSSKVPKNLILWLLDPDNIDLEYDELKECPLFKLFYDELVWNFQIYDNHPNEDESSRCEFVQKLNELTKWWPDCKVSIVQLVYDIGVVSKKQSTEPARKRGCQYHVHPKYEPCAQKK</sequence>
<dbReference type="CDD" id="cd18186">
    <property type="entry name" value="BTB_POZ_ZBTB_KLHL-like"/>
    <property type="match status" value="1"/>
</dbReference>
<reference evidence="2 3" key="1">
    <citation type="submission" date="2023-08" db="EMBL/GenBank/DDBJ databases">
        <title>Black Yeasts Isolated from many extreme environments.</title>
        <authorList>
            <person name="Coleine C."/>
            <person name="Stajich J.E."/>
            <person name="Selbmann L."/>
        </authorList>
    </citation>
    <scope>NUCLEOTIDE SEQUENCE [LARGE SCALE GENOMIC DNA]</scope>
    <source>
        <strain evidence="2 3">CCFEE 5792</strain>
    </source>
</reference>
<protein>
    <recommendedName>
        <fullName evidence="1">BTB domain-containing protein</fullName>
    </recommendedName>
</protein>
<dbReference type="Pfam" id="PF00651">
    <property type="entry name" value="BTB"/>
    <property type="match status" value="1"/>
</dbReference>
<evidence type="ECO:0000259" key="1">
    <source>
        <dbReference type="PROSITE" id="PS50097"/>
    </source>
</evidence>
<keyword evidence="3" id="KW-1185">Reference proteome</keyword>
<dbReference type="InterPro" id="IPR000210">
    <property type="entry name" value="BTB/POZ_dom"/>
</dbReference>
<feature type="domain" description="BTB" evidence="1">
    <location>
        <begin position="31"/>
        <end position="92"/>
    </location>
</feature>
<evidence type="ECO:0000313" key="3">
    <source>
        <dbReference type="Proteomes" id="UP001358417"/>
    </source>
</evidence>
<comment type="caution">
    <text evidence="2">The sequence shown here is derived from an EMBL/GenBank/DDBJ whole genome shotgun (WGS) entry which is preliminary data.</text>
</comment>
<proteinExistence type="predicted"/>
<name>A0AAV9NN46_9EURO</name>
<dbReference type="PROSITE" id="PS50097">
    <property type="entry name" value="BTB"/>
    <property type="match status" value="1"/>
</dbReference>
<gene>
    <name evidence="2" type="ORF">LTR84_007590</name>
</gene>
<dbReference type="GeneID" id="89975756"/>
<accession>A0AAV9NN46</accession>
<dbReference type="Gene3D" id="3.30.710.10">
    <property type="entry name" value="Potassium Channel Kv1.1, Chain A"/>
    <property type="match status" value="1"/>
</dbReference>
<dbReference type="SUPFAM" id="SSF54695">
    <property type="entry name" value="POZ domain"/>
    <property type="match status" value="1"/>
</dbReference>
<dbReference type="PANTHER" id="PTHR47843">
    <property type="entry name" value="BTB DOMAIN-CONTAINING PROTEIN-RELATED"/>
    <property type="match status" value="1"/>
</dbReference>
<evidence type="ECO:0000313" key="2">
    <source>
        <dbReference type="EMBL" id="KAK5061049.1"/>
    </source>
</evidence>
<organism evidence="2 3">
    <name type="scientific">Exophiala bonariae</name>
    <dbReference type="NCBI Taxonomy" id="1690606"/>
    <lineage>
        <taxon>Eukaryota</taxon>
        <taxon>Fungi</taxon>
        <taxon>Dikarya</taxon>
        <taxon>Ascomycota</taxon>
        <taxon>Pezizomycotina</taxon>
        <taxon>Eurotiomycetes</taxon>
        <taxon>Chaetothyriomycetidae</taxon>
        <taxon>Chaetothyriales</taxon>
        <taxon>Herpotrichiellaceae</taxon>
        <taxon>Exophiala</taxon>
    </lineage>
</organism>
<dbReference type="AlphaFoldDB" id="A0AAV9NN46"/>
<dbReference type="RefSeq" id="XP_064710146.1">
    <property type="nucleotide sequence ID" value="XM_064851143.1"/>
</dbReference>
<dbReference type="EMBL" id="JAVRRD010000003">
    <property type="protein sequence ID" value="KAK5061049.1"/>
    <property type="molecule type" value="Genomic_DNA"/>
</dbReference>